<dbReference type="InterPro" id="IPR008928">
    <property type="entry name" value="6-hairpin_glycosidase_sf"/>
</dbReference>
<dbReference type="RefSeq" id="WP_260574454.1">
    <property type="nucleotide sequence ID" value="NZ_CP104205.1"/>
</dbReference>
<name>A0ABY5YA63_9FLAO</name>
<dbReference type="GO" id="GO:0016787">
    <property type="term" value="F:hydrolase activity"/>
    <property type="evidence" value="ECO:0007669"/>
    <property type="project" value="UniProtKB-KW"/>
</dbReference>
<evidence type="ECO:0000313" key="2">
    <source>
        <dbReference type="EMBL" id="UWX55945.1"/>
    </source>
</evidence>
<dbReference type="SUPFAM" id="SSF48208">
    <property type="entry name" value="Six-hairpin glycosidases"/>
    <property type="match status" value="1"/>
</dbReference>
<keyword evidence="2" id="KW-0378">Hydrolase</keyword>
<sequence length="238" mass="27608">MLVLLGCKNFKCSDLKSEVNQTNYLQNRLPLREMPYLELPPGAIRPKSWLKEQLQRMADGMTGHLDEIYPQVLGPSNGWLGGDGDGWERGPYWVDGLLPLAYILDDADLKAKVSPWVEWTLTHQTEDGYIGPVPFNTKPEIMPGVQRSNRKDWWPKMVMLKVLQQHYNATGDERVIKVLTNYFRYQLKELPNRPLDDLTFWANRRGADNLQVVYWLYNITGDTFLLDLGEIIHEQTYP</sequence>
<accession>A0ABY5YA63</accession>
<dbReference type="InterPro" id="IPR012878">
    <property type="entry name" value="Beta-AFase-like_GH127_cat"/>
</dbReference>
<proteinExistence type="predicted"/>
<evidence type="ECO:0000259" key="1">
    <source>
        <dbReference type="Pfam" id="PF07944"/>
    </source>
</evidence>
<feature type="domain" description="Non-reducing end beta-L-arabinofuranosidase-like GH127 catalytic" evidence="1">
    <location>
        <begin position="92"/>
        <end position="235"/>
    </location>
</feature>
<protein>
    <submittedName>
        <fullName evidence="2">Glycoside hydrolase family 127 protein</fullName>
    </submittedName>
</protein>
<reference evidence="2" key="1">
    <citation type="submission" date="2022-09" db="EMBL/GenBank/DDBJ databases">
        <title>Maribacter litopenaei sp. nov., isolated from the intestinal tract of the Pacific White Shrimp, Litopenaeus vannamei.</title>
        <authorList>
            <person name="Kim S.Y."/>
            <person name="Hwang C.Y."/>
        </authorList>
    </citation>
    <scope>NUCLEOTIDE SEQUENCE</scope>
    <source>
        <strain evidence="2">HL-LV01</strain>
    </source>
</reference>
<evidence type="ECO:0000313" key="3">
    <source>
        <dbReference type="Proteomes" id="UP001059209"/>
    </source>
</evidence>
<organism evidence="2 3">
    <name type="scientific">Maribacter litopenaei</name>
    <dbReference type="NCBI Taxonomy" id="2976127"/>
    <lineage>
        <taxon>Bacteria</taxon>
        <taxon>Pseudomonadati</taxon>
        <taxon>Bacteroidota</taxon>
        <taxon>Flavobacteriia</taxon>
        <taxon>Flavobacteriales</taxon>
        <taxon>Flavobacteriaceae</taxon>
        <taxon>Maribacter</taxon>
    </lineage>
</organism>
<dbReference type="EMBL" id="CP104205">
    <property type="protein sequence ID" value="UWX55945.1"/>
    <property type="molecule type" value="Genomic_DNA"/>
</dbReference>
<dbReference type="Proteomes" id="UP001059209">
    <property type="component" value="Chromosome"/>
</dbReference>
<gene>
    <name evidence="2" type="ORF">NYZ99_06155</name>
</gene>
<keyword evidence="3" id="KW-1185">Reference proteome</keyword>
<dbReference type="Pfam" id="PF07944">
    <property type="entry name" value="Beta-AFase-like_GH127_cat"/>
    <property type="match status" value="1"/>
</dbReference>